<protein>
    <submittedName>
        <fullName evidence="5">UTRA domain-containing protein</fullName>
    </submittedName>
</protein>
<dbReference type="InterPro" id="IPR000524">
    <property type="entry name" value="Tscrpt_reg_HTH_GntR"/>
</dbReference>
<organism evidence="5 6">
    <name type="scientific">Pseudogemmobacter lacusdianii</name>
    <dbReference type="NCBI Taxonomy" id="3069608"/>
    <lineage>
        <taxon>Bacteria</taxon>
        <taxon>Pseudomonadati</taxon>
        <taxon>Pseudomonadota</taxon>
        <taxon>Alphaproteobacteria</taxon>
        <taxon>Rhodobacterales</taxon>
        <taxon>Paracoccaceae</taxon>
        <taxon>Pseudogemmobacter</taxon>
    </lineage>
</organism>
<keyword evidence="3" id="KW-0804">Transcription</keyword>
<dbReference type="RefSeq" id="WP_306679732.1">
    <property type="nucleotide sequence ID" value="NZ_JAVDBT010000005.1"/>
</dbReference>
<keyword evidence="2" id="KW-0238">DNA-binding</keyword>
<dbReference type="EMBL" id="JAVDBT010000005">
    <property type="protein sequence ID" value="MDQ2066034.1"/>
    <property type="molecule type" value="Genomic_DNA"/>
</dbReference>
<evidence type="ECO:0000313" key="5">
    <source>
        <dbReference type="EMBL" id="MDQ2066034.1"/>
    </source>
</evidence>
<dbReference type="PRINTS" id="PR00035">
    <property type="entry name" value="HTHGNTR"/>
</dbReference>
<dbReference type="PANTHER" id="PTHR44846">
    <property type="entry name" value="MANNOSYL-D-GLYCERATE TRANSPORT/METABOLISM SYSTEM REPRESSOR MNGR-RELATED"/>
    <property type="match status" value="1"/>
</dbReference>
<dbReference type="SUPFAM" id="SSF64288">
    <property type="entry name" value="Chorismate lyase-like"/>
    <property type="match status" value="1"/>
</dbReference>
<dbReference type="Gene3D" id="1.10.10.10">
    <property type="entry name" value="Winged helix-like DNA-binding domain superfamily/Winged helix DNA-binding domain"/>
    <property type="match status" value="1"/>
</dbReference>
<comment type="caution">
    <text evidence="5">The sequence shown here is derived from an EMBL/GenBank/DDBJ whole genome shotgun (WGS) entry which is preliminary data.</text>
</comment>
<accession>A0ABU0VWA9</accession>
<dbReference type="Gene3D" id="3.40.1410.10">
    <property type="entry name" value="Chorismate lyase-like"/>
    <property type="match status" value="1"/>
</dbReference>
<dbReference type="PANTHER" id="PTHR44846:SF16">
    <property type="entry name" value="TRANSCRIPTIONAL REGULATOR PHNF-RELATED"/>
    <property type="match status" value="1"/>
</dbReference>
<dbReference type="PROSITE" id="PS50949">
    <property type="entry name" value="HTH_GNTR"/>
    <property type="match status" value="1"/>
</dbReference>
<gene>
    <name evidence="5" type="ORF">Q9295_06605</name>
</gene>
<dbReference type="SUPFAM" id="SSF46785">
    <property type="entry name" value="Winged helix' DNA-binding domain"/>
    <property type="match status" value="1"/>
</dbReference>
<keyword evidence="1" id="KW-0805">Transcription regulation</keyword>
<dbReference type="InterPro" id="IPR036388">
    <property type="entry name" value="WH-like_DNA-bd_sf"/>
</dbReference>
<dbReference type="Proteomes" id="UP001239680">
    <property type="component" value="Unassembled WGS sequence"/>
</dbReference>
<dbReference type="InterPro" id="IPR036390">
    <property type="entry name" value="WH_DNA-bd_sf"/>
</dbReference>
<dbReference type="Pfam" id="PF07702">
    <property type="entry name" value="UTRA"/>
    <property type="match status" value="1"/>
</dbReference>
<dbReference type="InterPro" id="IPR050679">
    <property type="entry name" value="Bact_HTH_transcr_reg"/>
</dbReference>
<dbReference type="CDD" id="cd07377">
    <property type="entry name" value="WHTH_GntR"/>
    <property type="match status" value="1"/>
</dbReference>
<dbReference type="Pfam" id="PF00392">
    <property type="entry name" value="GntR"/>
    <property type="match status" value="1"/>
</dbReference>
<evidence type="ECO:0000256" key="2">
    <source>
        <dbReference type="ARBA" id="ARBA00023125"/>
    </source>
</evidence>
<evidence type="ECO:0000259" key="4">
    <source>
        <dbReference type="PROSITE" id="PS50949"/>
    </source>
</evidence>
<dbReference type="InterPro" id="IPR011663">
    <property type="entry name" value="UTRA"/>
</dbReference>
<reference evidence="5 6" key="1">
    <citation type="submission" date="2023-08" db="EMBL/GenBank/DDBJ databases">
        <title>Characterization of two Paracoccaceae strains isolated from Phycosphere and proposal of Xinfangfangia lacusdiani sp. nov.</title>
        <authorList>
            <person name="Deng Y."/>
            <person name="Zhang Y.Q."/>
        </authorList>
    </citation>
    <scope>NUCLEOTIDE SEQUENCE [LARGE SCALE GENOMIC DNA]</scope>
    <source>
        <strain evidence="5 6">CPCC 101601</strain>
    </source>
</reference>
<dbReference type="SMART" id="SM00866">
    <property type="entry name" value="UTRA"/>
    <property type="match status" value="1"/>
</dbReference>
<sequence>MKTEERKTHHERILADFRDRITQGDWPPGFQLPFETQLAETYGVSRMTMNKVLSQLTREGHLIRRKKLGTFVARPMAQSAVMEISDIANEVAALGLTWRFELLERHLRAASDDERDDPRMANASGQVLELRGVHHAGDLPFCHEARLINPDVAPQSAAADFRQMAPGAWLVKEVPWTSAQHRIRAVPALGQMARDLGLPLGTPCLEVKRRTEVAGEWVTLVTQTYPGDRHQLLADFSPSGDA</sequence>
<name>A0ABU0VWA9_9RHOB</name>
<proteinExistence type="predicted"/>
<keyword evidence="6" id="KW-1185">Reference proteome</keyword>
<evidence type="ECO:0000256" key="1">
    <source>
        <dbReference type="ARBA" id="ARBA00023015"/>
    </source>
</evidence>
<dbReference type="SMART" id="SM00345">
    <property type="entry name" value="HTH_GNTR"/>
    <property type="match status" value="1"/>
</dbReference>
<dbReference type="InterPro" id="IPR028978">
    <property type="entry name" value="Chorismate_lyase_/UTRA_dom_sf"/>
</dbReference>
<evidence type="ECO:0000256" key="3">
    <source>
        <dbReference type="ARBA" id="ARBA00023163"/>
    </source>
</evidence>
<evidence type="ECO:0000313" key="6">
    <source>
        <dbReference type="Proteomes" id="UP001239680"/>
    </source>
</evidence>
<feature type="domain" description="HTH gntR-type" evidence="4">
    <location>
        <begin position="7"/>
        <end position="75"/>
    </location>
</feature>